<dbReference type="Proteomes" id="UP000176893">
    <property type="component" value="Unassembled WGS sequence"/>
</dbReference>
<evidence type="ECO:0000313" key="1">
    <source>
        <dbReference type="EMBL" id="OGM98242.1"/>
    </source>
</evidence>
<dbReference type="EMBL" id="MGJB01000017">
    <property type="protein sequence ID" value="OGM98242.1"/>
    <property type="molecule type" value="Genomic_DNA"/>
</dbReference>
<evidence type="ECO:0000313" key="2">
    <source>
        <dbReference type="Proteomes" id="UP000176893"/>
    </source>
</evidence>
<comment type="caution">
    <text evidence="1">The sequence shown here is derived from an EMBL/GenBank/DDBJ whole genome shotgun (WGS) entry which is preliminary data.</text>
</comment>
<gene>
    <name evidence="1" type="ORF">A2649_03045</name>
</gene>
<name>A0A1F8EBR8_9BACT</name>
<reference evidence="1 2" key="1">
    <citation type="journal article" date="2016" name="Nat. Commun.">
        <title>Thousands of microbial genomes shed light on interconnected biogeochemical processes in an aquifer system.</title>
        <authorList>
            <person name="Anantharaman K."/>
            <person name="Brown C.T."/>
            <person name="Hug L.A."/>
            <person name="Sharon I."/>
            <person name="Castelle C.J."/>
            <person name="Probst A.J."/>
            <person name="Thomas B.C."/>
            <person name="Singh A."/>
            <person name="Wilkins M.J."/>
            <person name="Karaoz U."/>
            <person name="Brodie E.L."/>
            <person name="Williams K.H."/>
            <person name="Hubbard S.S."/>
            <person name="Banfield J.F."/>
        </authorList>
    </citation>
    <scope>NUCLEOTIDE SEQUENCE [LARGE SCALE GENOMIC DNA]</scope>
</reference>
<accession>A0A1F8EBR8</accession>
<proteinExistence type="predicted"/>
<dbReference type="AlphaFoldDB" id="A0A1F8EBR8"/>
<protein>
    <submittedName>
        <fullName evidence="1">Uncharacterized protein</fullName>
    </submittedName>
</protein>
<sequence>MSELTKEYLDKKLDSQTVEIKSYVDDRVDGLATKKDLENLVISVEEKIDDLAVMVARGFEEVKKELDVRTQVENLDHRMVRIEQALNIKS</sequence>
<dbReference type="STRING" id="1802661.A2649_03045"/>
<organism evidence="1 2">
    <name type="scientific">Candidatus Yanofskybacteria bacterium RIFCSPHIGHO2_01_FULL_41_26</name>
    <dbReference type="NCBI Taxonomy" id="1802661"/>
    <lineage>
        <taxon>Bacteria</taxon>
        <taxon>Candidatus Yanofskyibacteriota</taxon>
    </lineage>
</organism>